<dbReference type="RefSeq" id="WP_089249722.1">
    <property type="nucleotide sequence ID" value="NZ_FZOW01000013.1"/>
</dbReference>
<dbReference type="OrthoDB" id="4929862at2"/>
<dbReference type="InterPro" id="IPR036388">
    <property type="entry name" value="WH-like_DNA-bd_sf"/>
</dbReference>
<dbReference type="SUPFAM" id="SSF55781">
    <property type="entry name" value="GAF domain-like"/>
    <property type="match status" value="1"/>
</dbReference>
<dbReference type="GO" id="GO:0016301">
    <property type="term" value="F:kinase activity"/>
    <property type="evidence" value="ECO:0007669"/>
    <property type="project" value="UniProtKB-KW"/>
</dbReference>
<dbReference type="Gene3D" id="1.10.10.10">
    <property type="entry name" value="Winged helix-like DNA-binding domain superfamily/Winged helix DNA-binding domain"/>
    <property type="match status" value="1"/>
</dbReference>
<dbReference type="InterPro" id="IPR012074">
    <property type="entry name" value="GAF_ANTAR"/>
</dbReference>
<keyword evidence="2" id="KW-0418">Kinase</keyword>
<dbReference type="EMBL" id="FZOW01000013">
    <property type="protein sequence ID" value="SNT29959.1"/>
    <property type="molecule type" value="Genomic_DNA"/>
</dbReference>
<protein>
    <submittedName>
        <fullName evidence="6">GAF domain-containing protein</fullName>
    </submittedName>
</protein>
<keyword evidence="3" id="KW-0805">Transcription regulation</keyword>
<dbReference type="Proteomes" id="UP000198327">
    <property type="component" value="Unassembled WGS sequence"/>
</dbReference>
<dbReference type="SMART" id="SM01012">
    <property type="entry name" value="ANTAR"/>
    <property type="match status" value="1"/>
</dbReference>
<keyword evidence="1" id="KW-0808">Transferase</keyword>
<dbReference type="InterPro" id="IPR029016">
    <property type="entry name" value="GAF-like_dom_sf"/>
</dbReference>
<evidence type="ECO:0000256" key="1">
    <source>
        <dbReference type="ARBA" id="ARBA00022679"/>
    </source>
</evidence>
<dbReference type="PROSITE" id="PS50921">
    <property type="entry name" value="ANTAR"/>
    <property type="match status" value="1"/>
</dbReference>
<evidence type="ECO:0000256" key="4">
    <source>
        <dbReference type="ARBA" id="ARBA00023163"/>
    </source>
</evidence>
<dbReference type="GO" id="GO:0003723">
    <property type="term" value="F:RNA binding"/>
    <property type="evidence" value="ECO:0007669"/>
    <property type="project" value="InterPro"/>
</dbReference>
<organism evidence="6 7">
    <name type="scientific">Rhodococcoides kyotonense</name>
    <dbReference type="NCBI Taxonomy" id="398843"/>
    <lineage>
        <taxon>Bacteria</taxon>
        <taxon>Bacillati</taxon>
        <taxon>Actinomycetota</taxon>
        <taxon>Actinomycetes</taxon>
        <taxon>Mycobacteriales</taxon>
        <taxon>Nocardiaceae</taxon>
        <taxon>Rhodococcoides</taxon>
    </lineage>
</organism>
<dbReference type="InterPro" id="IPR011006">
    <property type="entry name" value="CheY-like_superfamily"/>
</dbReference>
<proteinExistence type="predicted"/>
<evidence type="ECO:0000256" key="3">
    <source>
        <dbReference type="ARBA" id="ARBA00023015"/>
    </source>
</evidence>
<keyword evidence="7" id="KW-1185">Reference proteome</keyword>
<evidence type="ECO:0000313" key="7">
    <source>
        <dbReference type="Proteomes" id="UP000198327"/>
    </source>
</evidence>
<dbReference type="SUPFAM" id="SSF52172">
    <property type="entry name" value="CheY-like"/>
    <property type="match status" value="1"/>
</dbReference>
<accession>A0A239LJX5</accession>
<dbReference type="SMART" id="SM00065">
    <property type="entry name" value="GAF"/>
    <property type="match status" value="1"/>
</dbReference>
<dbReference type="Gene3D" id="3.30.450.40">
    <property type="match status" value="1"/>
</dbReference>
<evidence type="ECO:0000256" key="2">
    <source>
        <dbReference type="ARBA" id="ARBA00022777"/>
    </source>
</evidence>
<dbReference type="Pfam" id="PF03861">
    <property type="entry name" value="ANTAR"/>
    <property type="match status" value="1"/>
</dbReference>
<dbReference type="InterPro" id="IPR003018">
    <property type="entry name" value="GAF"/>
</dbReference>
<evidence type="ECO:0000259" key="5">
    <source>
        <dbReference type="PROSITE" id="PS50921"/>
    </source>
</evidence>
<reference evidence="7" key="1">
    <citation type="submission" date="2017-06" db="EMBL/GenBank/DDBJ databases">
        <authorList>
            <person name="Varghese N."/>
            <person name="Submissions S."/>
        </authorList>
    </citation>
    <scope>NUCLEOTIDE SEQUENCE [LARGE SCALE GENOMIC DNA]</scope>
    <source>
        <strain evidence="7">JCM 23211</strain>
    </source>
</reference>
<dbReference type="InterPro" id="IPR005561">
    <property type="entry name" value="ANTAR"/>
</dbReference>
<gene>
    <name evidence="6" type="ORF">SAMN05421642_11366</name>
</gene>
<feature type="domain" description="ANTAR" evidence="5">
    <location>
        <begin position="183"/>
        <end position="244"/>
    </location>
</feature>
<dbReference type="Pfam" id="PF13185">
    <property type="entry name" value="GAF_2"/>
    <property type="match status" value="1"/>
</dbReference>
<name>A0A239LJX5_9NOCA</name>
<keyword evidence="4" id="KW-0804">Transcription</keyword>
<evidence type="ECO:0000313" key="6">
    <source>
        <dbReference type="EMBL" id="SNT29959.1"/>
    </source>
</evidence>
<dbReference type="PIRSF" id="PIRSF036625">
    <property type="entry name" value="GAF_ANTAR"/>
    <property type="match status" value="1"/>
</dbReference>
<dbReference type="AlphaFoldDB" id="A0A239LJX5"/>
<sequence>MTAGNSDTSRLPLQSDVIDQYDDAAAAIGRLTSVLETQLPLGAVLQQVCEQAVSAIAGADFAAVTLLEHGVGSTAACTDEVARDVDFDQYEAGQGPCLDAASQRATVRASRSDACDRWPLFAEKCAGSPINSFLSSPILSGGEVPAALNLYSYADHGFGTVDEAVLRVYVSCINIIVSSARTSAGIKSELDGLNIAMRSRAVIEQAKGVIMADKGVDADDAFVILTRRSQRENVKVSELAASIVSSVTPSRN</sequence>